<keyword evidence="4 7" id="KW-1133">Transmembrane helix</keyword>
<feature type="transmembrane region" description="Helical" evidence="7">
    <location>
        <begin position="20"/>
        <end position="44"/>
    </location>
</feature>
<dbReference type="PANTHER" id="PTHR23112">
    <property type="entry name" value="G PROTEIN-COUPLED RECEPTOR 157-RELATED"/>
    <property type="match status" value="1"/>
</dbReference>
<feature type="transmembrane region" description="Helical" evidence="7">
    <location>
        <begin position="147"/>
        <end position="170"/>
    </location>
</feature>
<feature type="transmembrane region" description="Helical" evidence="7">
    <location>
        <begin position="205"/>
        <end position="225"/>
    </location>
</feature>
<organism evidence="9 10">
    <name type="scientific">Potamilus streckersoni</name>
    <dbReference type="NCBI Taxonomy" id="2493646"/>
    <lineage>
        <taxon>Eukaryota</taxon>
        <taxon>Metazoa</taxon>
        <taxon>Spiralia</taxon>
        <taxon>Lophotrochozoa</taxon>
        <taxon>Mollusca</taxon>
        <taxon>Bivalvia</taxon>
        <taxon>Autobranchia</taxon>
        <taxon>Heteroconchia</taxon>
        <taxon>Palaeoheterodonta</taxon>
        <taxon>Unionida</taxon>
        <taxon>Unionoidea</taxon>
        <taxon>Unionidae</taxon>
        <taxon>Ambleminae</taxon>
        <taxon>Lampsilini</taxon>
        <taxon>Potamilus</taxon>
    </lineage>
</organism>
<reference evidence="9" key="2">
    <citation type="journal article" date="2021" name="Genome Biol. Evol.">
        <title>Developing a high-quality reference genome for a parasitic bivalve with doubly uniparental inheritance (Bivalvia: Unionida).</title>
        <authorList>
            <person name="Smith C.H."/>
        </authorList>
    </citation>
    <scope>NUCLEOTIDE SEQUENCE</scope>
    <source>
        <strain evidence="9">CHS0354</strain>
        <tissue evidence="9">Mantle</tissue>
    </source>
</reference>
<dbReference type="PROSITE" id="PS50261">
    <property type="entry name" value="G_PROTEIN_RECEP_F2_4"/>
    <property type="match status" value="1"/>
</dbReference>
<evidence type="ECO:0000313" key="9">
    <source>
        <dbReference type="EMBL" id="KAK3594990.1"/>
    </source>
</evidence>
<keyword evidence="10" id="KW-1185">Reference proteome</keyword>
<evidence type="ECO:0000256" key="3">
    <source>
        <dbReference type="ARBA" id="ARBA00022692"/>
    </source>
</evidence>
<feature type="transmembrane region" description="Helical" evidence="7">
    <location>
        <begin position="246"/>
        <end position="266"/>
    </location>
</feature>
<sequence length="337" mass="38206">MEDIMKKSLNTSDHKMLHAYTLALTGTSCCMSICGAIVISLTYCCLPEIRNFPRKLLLYLTFADMLTAFGNLMGTIRYGLVKEGDKLGNISGTIYYFANRNEVCVIQSFITTFSSMASFFWTVIIAVYIFTAVVHPSHVFKSIKAECVYHLLSWGIPGAVTIIALALNVLGEDASLSTGSWCWIRSDLEPRVWTSVWMVLSGKGWEILCYVTTMSLYCILKLKLWKRRTVKFSSLNTELREEDKNFMWVWFVLYLLRIWGTVRFFLSFTAIINNGEPIVHAHSVLLNMQGVGDSGQAFWNFVIFCLCDKTIRDKITGRLRIKSESTPLLSPVGNTYA</sequence>
<reference evidence="9" key="3">
    <citation type="submission" date="2023-05" db="EMBL/GenBank/DDBJ databases">
        <authorList>
            <person name="Smith C.H."/>
        </authorList>
    </citation>
    <scope>NUCLEOTIDE SEQUENCE</scope>
    <source>
        <strain evidence="9">CHS0354</strain>
        <tissue evidence="9">Mantle</tissue>
    </source>
</reference>
<evidence type="ECO:0000256" key="6">
    <source>
        <dbReference type="ARBA" id="ARBA00023170"/>
    </source>
</evidence>
<reference evidence="9" key="1">
    <citation type="journal article" date="2021" name="Genome Biol. Evol.">
        <title>A High-Quality Reference Genome for a Parasitic Bivalve with Doubly Uniparental Inheritance (Bivalvia: Unionida).</title>
        <authorList>
            <person name="Smith C.H."/>
        </authorList>
    </citation>
    <scope>NUCLEOTIDE SEQUENCE</scope>
    <source>
        <strain evidence="9">CHS0354</strain>
    </source>
</reference>
<keyword evidence="6" id="KW-0675">Receptor</keyword>
<dbReference type="GO" id="GO:0007166">
    <property type="term" value="P:cell surface receptor signaling pathway"/>
    <property type="evidence" value="ECO:0007669"/>
    <property type="project" value="InterPro"/>
</dbReference>
<dbReference type="SUPFAM" id="SSF81321">
    <property type="entry name" value="Family A G protein-coupled receptor-like"/>
    <property type="match status" value="1"/>
</dbReference>
<evidence type="ECO:0000259" key="8">
    <source>
        <dbReference type="PROSITE" id="PS50261"/>
    </source>
</evidence>
<feature type="transmembrane region" description="Helical" evidence="7">
    <location>
        <begin position="56"/>
        <end position="76"/>
    </location>
</feature>
<feature type="domain" description="G-protein coupled receptors family 2 profile 2" evidence="8">
    <location>
        <begin position="21"/>
        <end position="308"/>
    </location>
</feature>
<evidence type="ECO:0000256" key="1">
    <source>
        <dbReference type="ARBA" id="ARBA00004141"/>
    </source>
</evidence>
<dbReference type="InterPro" id="IPR017981">
    <property type="entry name" value="GPCR_2-like_7TM"/>
</dbReference>
<dbReference type="AlphaFoldDB" id="A0AAE0VZP8"/>
<dbReference type="Gene3D" id="1.20.1070.10">
    <property type="entry name" value="Rhodopsin 7-helix transmembrane proteins"/>
    <property type="match status" value="1"/>
</dbReference>
<dbReference type="InterPro" id="IPR000539">
    <property type="entry name" value="Frizzled/Smoothened_7TM"/>
</dbReference>
<dbReference type="Pfam" id="PF01534">
    <property type="entry name" value="Frizzled"/>
    <property type="match status" value="1"/>
</dbReference>
<dbReference type="PROSITE" id="PS51257">
    <property type="entry name" value="PROKAR_LIPOPROTEIN"/>
    <property type="match status" value="1"/>
</dbReference>
<dbReference type="GO" id="GO:0005886">
    <property type="term" value="C:plasma membrane"/>
    <property type="evidence" value="ECO:0007669"/>
    <property type="project" value="TreeGrafter"/>
</dbReference>
<feature type="transmembrane region" description="Helical" evidence="7">
    <location>
        <begin position="118"/>
        <end position="135"/>
    </location>
</feature>
<dbReference type="EMBL" id="JAEAOA010001214">
    <property type="protein sequence ID" value="KAK3594990.1"/>
    <property type="molecule type" value="Genomic_DNA"/>
</dbReference>
<evidence type="ECO:0000313" key="10">
    <source>
        <dbReference type="Proteomes" id="UP001195483"/>
    </source>
</evidence>
<evidence type="ECO:0000256" key="2">
    <source>
        <dbReference type="ARBA" id="ARBA00008077"/>
    </source>
</evidence>
<evidence type="ECO:0000256" key="5">
    <source>
        <dbReference type="ARBA" id="ARBA00023136"/>
    </source>
</evidence>
<gene>
    <name evidence="9" type="ORF">CHS0354_019919</name>
</gene>
<keyword evidence="5 7" id="KW-0472">Membrane</keyword>
<dbReference type="Proteomes" id="UP001195483">
    <property type="component" value="Unassembled WGS sequence"/>
</dbReference>
<keyword evidence="3 7" id="KW-0812">Transmembrane</keyword>
<dbReference type="GO" id="GO:0004930">
    <property type="term" value="F:G protein-coupled receptor activity"/>
    <property type="evidence" value="ECO:0007669"/>
    <property type="project" value="TreeGrafter"/>
</dbReference>
<dbReference type="GO" id="GO:0007189">
    <property type="term" value="P:adenylate cyclase-activating G protein-coupled receptor signaling pathway"/>
    <property type="evidence" value="ECO:0007669"/>
    <property type="project" value="TreeGrafter"/>
</dbReference>
<name>A0AAE0VZP8_9BIVA</name>
<proteinExistence type="inferred from homology"/>
<comment type="caution">
    <text evidence="9">The sequence shown here is derived from an EMBL/GenBank/DDBJ whole genome shotgun (WGS) entry which is preliminary data.</text>
</comment>
<protein>
    <recommendedName>
        <fullName evidence="8">G-protein coupled receptors family 2 profile 2 domain-containing protein</fullName>
    </recommendedName>
</protein>
<evidence type="ECO:0000256" key="7">
    <source>
        <dbReference type="SAM" id="Phobius"/>
    </source>
</evidence>
<comment type="subcellular location">
    <subcellularLocation>
        <location evidence="1">Membrane</location>
        <topology evidence="1">Multi-pass membrane protein</topology>
    </subcellularLocation>
</comment>
<comment type="similarity">
    <text evidence="2">Belongs to the G-protein coupled receptor Fz/Smo family.</text>
</comment>
<dbReference type="PANTHER" id="PTHR23112:SF47">
    <property type="entry name" value="G-PROTEIN COUPLED RECEPTOR 157"/>
    <property type="match status" value="1"/>
</dbReference>
<accession>A0AAE0VZP8</accession>
<dbReference type="PRINTS" id="PR00489">
    <property type="entry name" value="FRIZZLED"/>
</dbReference>
<evidence type="ECO:0000256" key="4">
    <source>
        <dbReference type="ARBA" id="ARBA00022989"/>
    </source>
</evidence>